<organism evidence="1 2">
    <name type="scientific">Botryotinia calthae</name>
    <dbReference type="NCBI Taxonomy" id="38488"/>
    <lineage>
        <taxon>Eukaryota</taxon>
        <taxon>Fungi</taxon>
        <taxon>Dikarya</taxon>
        <taxon>Ascomycota</taxon>
        <taxon>Pezizomycotina</taxon>
        <taxon>Leotiomycetes</taxon>
        <taxon>Helotiales</taxon>
        <taxon>Sclerotiniaceae</taxon>
        <taxon>Botryotinia</taxon>
    </lineage>
</organism>
<reference evidence="1 2" key="1">
    <citation type="submission" date="2017-11" db="EMBL/GenBank/DDBJ databases">
        <title>Comparative genomics of Botrytis spp.</title>
        <authorList>
            <person name="Valero-Jimenez C.A."/>
            <person name="Tapia P."/>
            <person name="Veloso J."/>
            <person name="Silva-Moreno E."/>
            <person name="Staats M."/>
            <person name="Valdes J.H."/>
            <person name="Van Kan J.A.L."/>
        </authorList>
    </citation>
    <scope>NUCLEOTIDE SEQUENCE [LARGE SCALE GENOMIC DNA]</scope>
    <source>
        <strain evidence="1 2">MUCL2830</strain>
    </source>
</reference>
<gene>
    <name evidence="1" type="ORF">BOTCAL_0097g00150</name>
</gene>
<name>A0A4Y8D6G1_9HELO</name>
<evidence type="ECO:0000313" key="2">
    <source>
        <dbReference type="Proteomes" id="UP000297299"/>
    </source>
</evidence>
<evidence type="ECO:0000313" key="1">
    <source>
        <dbReference type="EMBL" id="TEY71260.1"/>
    </source>
</evidence>
<protein>
    <submittedName>
        <fullName evidence="1">Uncharacterized protein</fullName>
    </submittedName>
</protein>
<dbReference type="AlphaFoldDB" id="A0A4Y8D6G1"/>
<comment type="caution">
    <text evidence="1">The sequence shown here is derived from an EMBL/GenBank/DDBJ whole genome shotgun (WGS) entry which is preliminary data.</text>
</comment>
<keyword evidence="2" id="KW-1185">Reference proteome</keyword>
<dbReference type="Proteomes" id="UP000297299">
    <property type="component" value="Unassembled WGS sequence"/>
</dbReference>
<proteinExistence type="predicted"/>
<accession>A0A4Y8D6G1</accession>
<sequence length="142" mass="16810">MDDEHPLLEVGTSNQKGFDKPVFMIYKDGQSAHAGTRRSYFYDAVHKPLRGPNYINKVTFLPKYREHWQEFLSEDNRTFIKNKSCYGEPLRKRTMEKAYVDWVASEKERLNRAINRRWKEVCCCERQSSKIYHGVVDGSLKN</sequence>
<dbReference type="EMBL" id="PHWZ01000097">
    <property type="protein sequence ID" value="TEY71260.1"/>
    <property type="molecule type" value="Genomic_DNA"/>
</dbReference>